<dbReference type="InterPro" id="IPR027268">
    <property type="entry name" value="Peptidase_M4/M1_CTD_sf"/>
</dbReference>
<feature type="signal peptide" evidence="2">
    <location>
        <begin position="1"/>
        <end position="21"/>
    </location>
</feature>
<dbReference type="Proteomes" id="UP001597100">
    <property type="component" value="Unassembled WGS sequence"/>
</dbReference>
<feature type="chain" id="PRO_5047422693" evidence="2">
    <location>
        <begin position="22"/>
        <end position="773"/>
    </location>
</feature>
<feature type="compositionally biased region" description="Basic and acidic residues" evidence="1">
    <location>
        <begin position="759"/>
        <end position="773"/>
    </location>
</feature>
<reference evidence="5" key="1">
    <citation type="journal article" date="2019" name="Int. J. Syst. Evol. Microbiol.">
        <title>The Global Catalogue of Microorganisms (GCM) 10K type strain sequencing project: providing services to taxonomists for standard genome sequencing and annotation.</title>
        <authorList>
            <consortium name="The Broad Institute Genomics Platform"/>
            <consortium name="The Broad Institute Genome Sequencing Center for Infectious Disease"/>
            <person name="Wu L."/>
            <person name="Ma J."/>
        </authorList>
    </citation>
    <scope>NUCLEOTIDE SEQUENCE [LARGE SCALE GENOMIC DNA]</scope>
    <source>
        <strain evidence="5">CCUG 60898</strain>
    </source>
</reference>
<keyword evidence="2" id="KW-0732">Signal</keyword>
<organism evidence="4 5">
    <name type="scientific">Salinimicrobium gaetbulicola</name>
    <dbReference type="NCBI Taxonomy" id="999702"/>
    <lineage>
        <taxon>Bacteria</taxon>
        <taxon>Pseudomonadati</taxon>
        <taxon>Bacteroidota</taxon>
        <taxon>Flavobacteriia</taxon>
        <taxon>Flavobacteriales</taxon>
        <taxon>Flavobacteriaceae</taxon>
        <taxon>Salinimicrobium</taxon>
    </lineage>
</organism>
<evidence type="ECO:0000313" key="4">
    <source>
        <dbReference type="EMBL" id="MFD0976378.1"/>
    </source>
</evidence>
<protein>
    <submittedName>
        <fullName evidence="4">M1 family metallopeptidase</fullName>
        <ecNumber evidence="4">3.4.11.-</ecNumber>
    </submittedName>
</protein>
<accession>A0ABW3IFA3</accession>
<evidence type="ECO:0000259" key="3">
    <source>
        <dbReference type="Pfam" id="PF01433"/>
    </source>
</evidence>
<dbReference type="SUPFAM" id="SSF55486">
    <property type="entry name" value="Metalloproteases ('zincins'), catalytic domain"/>
    <property type="match status" value="1"/>
</dbReference>
<dbReference type="CDD" id="cd09604">
    <property type="entry name" value="M1_APN_like"/>
    <property type="match status" value="1"/>
</dbReference>
<comment type="caution">
    <text evidence="4">The sequence shown here is derived from an EMBL/GenBank/DDBJ whole genome shotgun (WGS) entry which is preliminary data.</text>
</comment>
<evidence type="ECO:0000256" key="1">
    <source>
        <dbReference type="SAM" id="MobiDB-lite"/>
    </source>
</evidence>
<keyword evidence="5" id="KW-1185">Reference proteome</keyword>
<keyword evidence="4" id="KW-0645">Protease</keyword>
<feature type="domain" description="Peptidase M1 membrane alanine aminopeptidase" evidence="3">
    <location>
        <begin position="421"/>
        <end position="588"/>
    </location>
</feature>
<keyword evidence="4" id="KW-0378">Hydrolase</keyword>
<dbReference type="EC" id="3.4.11.-" evidence="4"/>
<proteinExistence type="predicted"/>
<dbReference type="RefSeq" id="WP_380737652.1">
    <property type="nucleotide sequence ID" value="NZ_JBHTJP010000032.1"/>
</dbReference>
<feature type="compositionally biased region" description="Polar residues" evidence="1">
    <location>
        <begin position="747"/>
        <end position="757"/>
    </location>
</feature>
<sequence>MRSFKTALAAFFIFFSAGVMAQETEAPAELQQEVKEGGHLNQNKFRQLYQEFSTPNQYRTGSGAPGPEYYQNEADYKMDIELDDRTQKLTGRETITYHNNSPNDLEYLWVQLDQNIRSKESVAKLKDGNGIAPVAQPGTFVSEYMEEAFDGGFNITEVSANGKPLKTVINQTMMRVDLPKPLKAGESYTFDIAWWYNVNNHVTNRARSGYEHFPEDGNNAYVIAQFFPRMAVYNDVEGWQNYQFWGSGEFALPFGDYEVNITVPADHVLDGTGELQNRKEVFTKEMMNRYEKAKNTYDKPVMIVTQAEAEAAEKGFSDKKKTWKLKAEMVRDFAFATSRKFIWDMMAVKVGSKDVMAVSMYPKEGNPLWEDYSTKVVAHTLQSFSDHTFEYPYHKAISVHAKNQGMEYPMICWNYGRPDENGNYSDRVKYGMMSVIIHEVGHNFFPMIVNSDERQWGWMDEGLDTFMQYIAEQEYGERYPEDIAPNTAYPSRRGQPSKIVNYMKGDQKYIAPIMSNPEHVYQLGNNAYGKPATALNILRETVMGKELFDYAFKTYAQRWMFKHPTPEDFFRTMEDASAVDLDWFWRGWFYTTDYVDIGIEGVKKYYVTDKPTKEGTELLKRYGVQDPSSMDLLYVVAEDGEEMNPEMKGKTPVENAPTLNEYLMDNFTPEQRQKMKMPKYFYEVSFNKPGGLVMPLIVEYTYADGTSEKVTYPAQIWRKNDDRVSRAMATDKEIVKITVDPDLETADVNTDNNSWPQTPEKDKFQEFKEKNQG</sequence>
<keyword evidence="4" id="KW-0031">Aminopeptidase</keyword>
<evidence type="ECO:0000256" key="2">
    <source>
        <dbReference type="SAM" id="SignalP"/>
    </source>
</evidence>
<gene>
    <name evidence="4" type="ORF">ACFQ1G_06215</name>
</gene>
<evidence type="ECO:0000313" key="5">
    <source>
        <dbReference type="Proteomes" id="UP001597100"/>
    </source>
</evidence>
<dbReference type="GO" id="GO:0004177">
    <property type="term" value="F:aminopeptidase activity"/>
    <property type="evidence" value="ECO:0007669"/>
    <property type="project" value="UniProtKB-KW"/>
</dbReference>
<name>A0ABW3IFA3_9FLAO</name>
<dbReference type="Gene3D" id="1.10.390.10">
    <property type="entry name" value="Neutral Protease Domain 2"/>
    <property type="match status" value="1"/>
</dbReference>
<dbReference type="Pfam" id="PF01433">
    <property type="entry name" value="Peptidase_M1"/>
    <property type="match status" value="1"/>
</dbReference>
<dbReference type="InterPro" id="IPR014782">
    <property type="entry name" value="Peptidase_M1_dom"/>
</dbReference>
<dbReference type="EMBL" id="JBHTJP010000032">
    <property type="protein sequence ID" value="MFD0976378.1"/>
    <property type="molecule type" value="Genomic_DNA"/>
</dbReference>
<feature type="region of interest" description="Disordered" evidence="1">
    <location>
        <begin position="741"/>
        <end position="773"/>
    </location>
</feature>